<reference evidence="1 2" key="1">
    <citation type="journal article" date="2019" name="Sci. Rep.">
        <title>Orb-weaving spider Araneus ventricosus genome elucidates the spidroin gene catalogue.</title>
        <authorList>
            <person name="Kono N."/>
            <person name="Nakamura H."/>
            <person name="Ohtoshi R."/>
            <person name="Moran D.A.P."/>
            <person name="Shinohara A."/>
            <person name="Yoshida Y."/>
            <person name="Fujiwara M."/>
            <person name="Mori M."/>
            <person name="Tomita M."/>
            <person name="Arakawa K."/>
        </authorList>
    </citation>
    <scope>NUCLEOTIDE SEQUENCE [LARGE SCALE GENOMIC DNA]</scope>
</reference>
<comment type="caution">
    <text evidence="1">The sequence shown here is derived from an EMBL/GenBank/DDBJ whole genome shotgun (WGS) entry which is preliminary data.</text>
</comment>
<organism evidence="1 2">
    <name type="scientific">Araneus ventricosus</name>
    <name type="common">Orbweaver spider</name>
    <name type="synonym">Epeira ventricosa</name>
    <dbReference type="NCBI Taxonomy" id="182803"/>
    <lineage>
        <taxon>Eukaryota</taxon>
        <taxon>Metazoa</taxon>
        <taxon>Ecdysozoa</taxon>
        <taxon>Arthropoda</taxon>
        <taxon>Chelicerata</taxon>
        <taxon>Arachnida</taxon>
        <taxon>Araneae</taxon>
        <taxon>Araneomorphae</taxon>
        <taxon>Entelegynae</taxon>
        <taxon>Araneoidea</taxon>
        <taxon>Araneidae</taxon>
        <taxon>Araneus</taxon>
    </lineage>
</organism>
<name>A0A4Y2S342_ARAVE</name>
<sequence>MLAKLHYNVMHLTSRLNGDTTVFWIVHVLPQAPLLMQCPAQNERQTHDNNLKQEGAKSKNPTVMSSSLAMTGRAAIDPHIARSIFDVRIDKENADAENFEGFHPLSLAFCTKWQGKERILSNYIEDNDLNRRIEREKFVVPEALTQKKVL</sequence>
<protein>
    <submittedName>
        <fullName evidence="1">Uncharacterized protein</fullName>
    </submittedName>
</protein>
<dbReference type="EMBL" id="BGPR01019421">
    <property type="protein sequence ID" value="GBN81859.1"/>
    <property type="molecule type" value="Genomic_DNA"/>
</dbReference>
<proteinExistence type="predicted"/>
<evidence type="ECO:0000313" key="2">
    <source>
        <dbReference type="Proteomes" id="UP000499080"/>
    </source>
</evidence>
<dbReference type="AlphaFoldDB" id="A0A4Y2S342"/>
<keyword evidence="2" id="KW-1185">Reference proteome</keyword>
<dbReference type="Proteomes" id="UP000499080">
    <property type="component" value="Unassembled WGS sequence"/>
</dbReference>
<accession>A0A4Y2S342</accession>
<evidence type="ECO:0000313" key="1">
    <source>
        <dbReference type="EMBL" id="GBN81859.1"/>
    </source>
</evidence>
<gene>
    <name evidence="1" type="ORF">AVEN_229287_1</name>
</gene>